<dbReference type="EMBL" id="CAJVQB010017270">
    <property type="protein sequence ID" value="CAG8783499.1"/>
    <property type="molecule type" value="Genomic_DNA"/>
</dbReference>
<reference evidence="1 2" key="1">
    <citation type="submission" date="2021-06" db="EMBL/GenBank/DDBJ databases">
        <authorList>
            <person name="Kallberg Y."/>
            <person name="Tangrot J."/>
            <person name="Rosling A."/>
        </authorList>
    </citation>
    <scope>NUCLEOTIDE SEQUENCE [LARGE SCALE GENOMIC DNA]</scope>
    <source>
        <strain evidence="1 2">120-4 pot B 10/14</strain>
    </source>
</reference>
<accession>A0ABN7VL36</accession>
<dbReference type="Proteomes" id="UP000789901">
    <property type="component" value="Unassembled WGS sequence"/>
</dbReference>
<keyword evidence="2" id="KW-1185">Reference proteome</keyword>
<comment type="caution">
    <text evidence="1">The sequence shown here is derived from an EMBL/GenBank/DDBJ whole genome shotgun (WGS) entry which is preliminary data.</text>
</comment>
<organism evidence="1 2">
    <name type="scientific">Gigaspora margarita</name>
    <dbReference type="NCBI Taxonomy" id="4874"/>
    <lineage>
        <taxon>Eukaryota</taxon>
        <taxon>Fungi</taxon>
        <taxon>Fungi incertae sedis</taxon>
        <taxon>Mucoromycota</taxon>
        <taxon>Glomeromycotina</taxon>
        <taxon>Glomeromycetes</taxon>
        <taxon>Diversisporales</taxon>
        <taxon>Gigasporaceae</taxon>
        <taxon>Gigaspora</taxon>
    </lineage>
</organism>
<gene>
    <name evidence="1" type="ORF">GMARGA_LOCUS20064</name>
</gene>
<evidence type="ECO:0000313" key="1">
    <source>
        <dbReference type="EMBL" id="CAG8783499.1"/>
    </source>
</evidence>
<proteinExistence type="predicted"/>
<evidence type="ECO:0000313" key="2">
    <source>
        <dbReference type="Proteomes" id="UP000789901"/>
    </source>
</evidence>
<name>A0ABN7VL36_GIGMA</name>
<feature type="non-terminal residue" evidence="1">
    <location>
        <position position="73"/>
    </location>
</feature>
<sequence>MNLSNNNLNNLLLSKLYYNINQLFTWQSSTFKQLLKLLQEQHETVTSQEIDNSQNNLFKDENFQFNQPKKRYR</sequence>
<protein>
    <submittedName>
        <fullName evidence="1">29482_t:CDS:1</fullName>
    </submittedName>
</protein>